<evidence type="ECO:0000313" key="3">
    <source>
        <dbReference type="Proteomes" id="UP001227230"/>
    </source>
</evidence>
<dbReference type="PANTHER" id="PTHR46481">
    <property type="entry name" value="ZINC FINGER BED DOMAIN-CONTAINING PROTEIN 4"/>
    <property type="match status" value="1"/>
</dbReference>
<dbReference type="InterPro" id="IPR036236">
    <property type="entry name" value="Znf_C2H2_sf"/>
</dbReference>
<gene>
    <name evidence="2" type="ORF">VitviT2T_018071</name>
</gene>
<keyword evidence="3" id="KW-1185">Reference proteome</keyword>
<evidence type="ECO:0000259" key="1">
    <source>
        <dbReference type="Pfam" id="PF05699"/>
    </source>
</evidence>
<protein>
    <recommendedName>
        <fullName evidence="1">HAT C-terminal dimerisation domain-containing protein</fullName>
    </recommendedName>
</protein>
<reference evidence="2 3" key="1">
    <citation type="journal article" date="2023" name="Hortic Res">
        <title>The complete reference genome for grapevine (Vitis vinifera L.) genetics and breeding.</title>
        <authorList>
            <person name="Shi X."/>
            <person name="Cao S."/>
            <person name="Wang X."/>
            <person name="Huang S."/>
            <person name="Wang Y."/>
            <person name="Liu Z."/>
            <person name="Liu W."/>
            <person name="Leng X."/>
            <person name="Peng Y."/>
            <person name="Wang N."/>
            <person name="Wang Y."/>
            <person name="Ma Z."/>
            <person name="Xu X."/>
            <person name="Zhang F."/>
            <person name="Xue H."/>
            <person name="Zhong H."/>
            <person name="Wang Y."/>
            <person name="Zhang K."/>
            <person name="Velt A."/>
            <person name="Avia K."/>
            <person name="Holtgrawe D."/>
            <person name="Grimplet J."/>
            <person name="Matus J.T."/>
            <person name="Ware D."/>
            <person name="Wu X."/>
            <person name="Wang H."/>
            <person name="Liu C."/>
            <person name="Fang Y."/>
            <person name="Rustenholz C."/>
            <person name="Cheng Z."/>
            <person name="Xiao H."/>
            <person name="Zhou Y."/>
        </authorList>
    </citation>
    <scope>NUCLEOTIDE SEQUENCE [LARGE SCALE GENOMIC DNA]</scope>
    <source>
        <strain evidence="3">cv. Pinot noir / PN40024</strain>
        <tissue evidence="2">Leaf</tissue>
    </source>
</reference>
<dbReference type="InterPro" id="IPR012337">
    <property type="entry name" value="RNaseH-like_sf"/>
</dbReference>
<dbReference type="SUPFAM" id="SSF57667">
    <property type="entry name" value="beta-beta-alpha zinc fingers"/>
    <property type="match status" value="1"/>
</dbReference>
<evidence type="ECO:0000313" key="2">
    <source>
        <dbReference type="EMBL" id="WJZ99647.1"/>
    </source>
</evidence>
<dbReference type="Pfam" id="PF05699">
    <property type="entry name" value="Dimer_Tnp_hAT"/>
    <property type="match status" value="1"/>
</dbReference>
<dbReference type="InterPro" id="IPR052035">
    <property type="entry name" value="ZnF_BED_domain_contain"/>
</dbReference>
<dbReference type="SUPFAM" id="SSF53098">
    <property type="entry name" value="Ribonuclease H-like"/>
    <property type="match status" value="1"/>
</dbReference>
<feature type="domain" description="HAT C-terminal dimerisation" evidence="1">
    <location>
        <begin position="435"/>
        <end position="473"/>
    </location>
</feature>
<dbReference type="SMART" id="SM00614">
    <property type="entry name" value="ZnF_BED"/>
    <property type="match status" value="1"/>
</dbReference>
<dbReference type="InterPro" id="IPR008906">
    <property type="entry name" value="HATC_C_dom"/>
</dbReference>
<proteinExistence type="predicted"/>
<accession>A0ABY9CWK9</accession>
<sequence length="593" mass="68390">MPSAGSTAITGSTSTTDRTLVSKRRKLTSVVWNDFDKIIEDGQDYAICKHCKGKLKADSKNETKHLHVHTDRCMKQRNVDIRQQLLAIKKKGHGKVQIGGFTFDQEISREKLARAIILHEYSLSIVDHVGFREFATNLQPLFKMVSRNTIKGDIMKIYEVEKDKMISYLEKLQSRVAITIDMWTSNQKKGYMTITVHYIDESWLLHHHIVRFFYVPPPHTKEVLSDVLMDFLLDWNMDRKVSTVTVDNCSSNDGMINIFVDKLSLSDSLLLNGKIFHMRCATHVLNLIVKEGLDVIEVEIEKIRESVAYWSATPSRMEKFEDAARQLCIPCNKKLSLDCKTRWNSTYLMLSIAITYKDVFPRLKQREKYYMVVPSEEEWNMAKEICGRLKLFYNITELFSGQNYPTANTFFIKVCEIKEALYDWLICSNDVVKTMASIASESAFSTGGRVVSKHCSRLHPDSLEALMCAQSWLWKEKEDLKIKVMSALLGSNDQICERMESSVLPLEFNRNTDRCIIQSAMLQSVQSNVSEVMDASASRVSIHECFRIVGEKIVIQQAHEKKIALSRSLIMSTRNIYPHYWNQELFSKFIFHC</sequence>
<dbReference type="PANTHER" id="PTHR46481:SF11">
    <property type="entry name" value="ZINC FINGER BED DOMAIN-CONTAINING PROTEIN RICESLEEPER 2-LIKE"/>
    <property type="match status" value="1"/>
</dbReference>
<organism evidence="2 3">
    <name type="scientific">Vitis vinifera</name>
    <name type="common">Grape</name>
    <dbReference type="NCBI Taxonomy" id="29760"/>
    <lineage>
        <taxon>Eukaryota</taxon>
        <taxon>Viridiplantae</taxon>
        <taxon>Streptophyta</taxon>
        <taxon>Embryophyta</taxon>
        <taxon>Tracheophyta</taxon>
        <taxon>Spermatophyta</taxon>
        <taxon>Magnoliopsida</taxon>
        <taxon>eudicotyledons</taxon>
        <taxon>Gunneridae</taxon>
        <taxon>Pentapetalae</taxon>
        <taxon>rosids</taxon>
        <taxon>Vitales</taxon>
        <taxon>Vitaceae</taxon>
        <taxon>Viteae</taxon>
        <taxon>Vitis</taxon>
    </lineage>
</organism>
<dbReference type="Proteomes" id="UP001227230">
    <property type="component" value="Chromosome 12"/>
</dbReference>
<dbReference type="EMBL" id="CP126659">
    <property type="protein sequence ID" value="WJZ99647.1"/>
    <property type="molecule type" value="Genomic_DNA"/>
</dbReference>
<name>A0ABY9CWK9_VITVI</name>